<name>A0A409VVE8_9AGAR</name>
<reference evidence="1 2" key="1">
    <citation type="journal article" date="2018" name="Evol. Lett.">
        <title>Horizontal gene cluster transfer increased hallucinogenic mushroom diversity.</title>
        <authorList>
            <person name="Reynolds H.T."/>
            <person name="Vijayakumar V."/>
            <person name="Gluck-Thaler E."/>
            <person name="Korotkin H.B."/>
            <person name="Matheny P.B."/>
            <person name="Slot J.C."/>
        </authorList>
    </citation>
    <scope>NUCLEOTIDE SEQUENCE [LARGE SCALE GENOMIC DNA]</scope>
    <source>
        <strain evidence="1 2">SRW20</strain>
    </source>
</reference>
<dbReference type="Proteomes" id="UP000284706">
    <property type="component" value="Unassembled WGS sequence"/>
</dbReference>
<accession>A0A409VVE8</accession>
<proteinExistence type="predicted"/>
<evidence type="ECO:0000313" key="1">
    <source>
        <dbReference type="EMBL" id="PPQ70244.1"/>
    </source>
</evidence>
<keyword evidence="2" id="KW-1185">Reference proteome</keyword>
<gene>
    <name evidence="1" type="ORF">CVT26_014491</name>
</gene>
<dbReference type="OrthoDB" id="2923694at2759"/>
<evidence type="ECO:0000313" key="2">
    <source>
        <dbReference type="Proteomes" id="UP000284706"/>
    </source>
</evidence>
<sequence>MAPTFPVELTDQIIDDLAQLPMSKEDRHKALTSLTLVSPAFRRRAHRYLFKDVKLLAGAVSNPTAQRLQTFREILEWPGDAKAQGSEVTSIAPHIKSLTINFNVNVRGFGGRTRRDRYSQGQFEEFRWTSSTFPDENRGLHDGVLVAILDKLFKAGHGHGGHAPPSALSLNAKIKDKFDNGAEYAPHISMVPSDWWSLDDSEDFFATLRGVARNPLLLTLGFSGFKGVPQDLLSNSCTKHLKLSRSEIDLSAGSNEGDEQQGRVGADERYLESLETDLWHTLDSLQSLERGGVAPQNLDAYSRLQEVVLNLSWDDELRTFRDPVDYLAWDRANKLLAKATPSLKKLTLRLVRWSGTSDPVTPHLVLGHLRSVQDLTIYRLTRFPRTNDNLGYTEISRIFKIASILPCKTSASFSVTYPKLFKGDTEDLFEKIDFTLIDEFFSKSDGRFRHLKSLTFMFEISFLDVDGRPKEFFDKNTYDKDARMFLLKSFPKIRECGAFEFDIVVDVRFPLKRSKP</sequence>
<dbReference type="InParanoid" id="A0A409VVE8"/>
<organism evidence="1 2">
    <name type="scientific">Gymnopilus dilepis</name>
    <dbReference type="NCBI Taxonomy" id="231916"/>
    <lineage>
        <taxon>Eukaryota</taxon>
        <taxon>Fungi</taxon>
        <taxon>Dikarya</taxon>
        <taxon>Basidiomycota</taxon>
        <taxon>Agaricomycotina</taxon>
        <taxon>Agaricomycetes</taxon>
        <taxon>Agaricomycetidae</taxon>
        <taxon>Agaricales</taxon>
        <taxon>Agaricineae</taxon>
        <taxon>Hymenogastraceae</taxon>
        <taxon>Gymnopilus</taxon>
    </lineage>
</organism>
<comment type="caution">
    <text evidence="1">The sequence shown here is derived from an EMBL/GenBank/DDBJ whole genome shotgun (WGS) entry which is preliminary data.</text>
</comment>
<dbReference type="AlphaFoldDB" id="A0A409VVE8"/>
<dbReference type="EMBL" id="NHYE01005548">
    <property type="protein sequence ID" value="PPQ70244.1"/>
    <property type="molecule type" value="Genomic_DNA"/>
</dbReference>
<protein>
    <submittedName>
        <fullName evidence="1">Uncharacterized protein</fullName>
    </submittedName>
</protein>